<organism evidence="2 3">
    <name type="scientific">Actinidia chinensis var. chinensis</name>
    <name type="common">Chinese soft-hair kiwi</name>
    <dbReference type="NCBI Taxonomy" id="1590841"/>
    <lineage>
        <taxon>Eukaryota</taxon>
        <taxon>Viridiplantae</taxon>
        <taxon>Streptophyta</taxon>
        <taxon>Embryophyta</taxon>
        <taxon>Tracheophyta</taxon>
        <taxon>Spermatophyta</taxon>
        <taxon>Magnoliopsida</taxon>
        <taxon>eudicotyledons</taxon>
        <taxon>Gunneridae</taxon>
        <taxon>Pentapetalae</taxon>
        <taxon>asterids</taxon>
        <taxon>Ericales</taxon>
        <taxon>Actinidiaceae</taxon>
        <taxon>Actinidia</taxon>
    </lineage>
</organism>
<reference evidence="2 3" key="1">
    <citation type="submission" date="2017-07" db="EMBL/GenBank/DDBJ databases">
        <title>An improved, manually edited Actinidia chinensis var. chinensis (kiwifruit) genome highlights the challenges associated with draft genomes and gene prediction in plants.</title>
        <authorList>
            <person name="Pilkington S."/>
            <person name="Crowhurst R."/>
            <person name="Hilario E."/>
            <person name="Nardozza S."/>
            <person name="Fraser L."/>
            <person name="Peng Y."/>
            <person name="Gunaseelan K."/>
            <person name="Simpson R."/>
            <person name="Tahir J."/>
            <person name="Deroles S."/>
            <person name="Templeton K."/>
            <person name="Luo Z."/>
            <person name="Davy M."/>
            <person name="Cheng C."/>
            <person name="Mcneilage M."/>
            <person name="Scaglione D."/>
            <person name="Liu Y."/>
            <person name="Zhang Q."/>
            <person name="Datson P."/>
            <person name="De Silva N."/>
            <person name="Gardiner S."/>
            <person name="Bassett H."/>
            <person name="Chagne D."/>
            <person name="Mccallum J."/>
            <person name="Dzierzon H."/>
            <person name="Deng C."/>
            <person name="Wang Y.-Y."/>
            <person name="Barron N."/>
            <person name="Manako K."/>
            <person name="Bowen J."/>
            <person name="Foster T."/>
            <person name="Erridge Z."/>
            <person name="Tiffin H."/>
            <person name="Waite C."/>
            <person name="Davies K."/>
            <person name="Grierson E."/>
            <person name="Laing W."/>
            <person name="Kirk R."/>
            <person name="Chen X."/>
            <person name="Wood M."/>
            <person name="Montefiori M."/>
            <person name="Brummell D."/>
            <person name="Schwinn K."/>
            <person name="Catanach A."/>
            <person name="Fullerton C."/>
            <person name="Li D."/>
            <person name="Meiyalaghan S."/>
            <person name="Nieuwenhuizen N."/>
            <person name="Read N."/>
            <person name="Prakash R."/>
            <person name="Hunter D."/>
            <person name="Zhang H."/>
            <person name="Mckenzie M."/>
            <person name="Knabel M."/>
            <person name="Harris A."/>
            <person name="Allan A."/>
            <person name="Chen A."/>
            <person name="Janssen B."/>
            <person name="Plunkett B."/>
            <person name="Dwamena C."/>
            <person name="Voogd C."/>
            <person name="Leif D."/>
            <person name="Lafferty D."/>
            <person name="Souleyre E."/>
            <person name="Varkonyi-Gasic E."/>
            <person name="Gambi F."/>
            <person name="Hanley J."/>
            <person name="Yao J.-L."/>
            <person name="Cheung J."/>
            <person name="David K."/>
            <person name="Warren B."/>
            <person name="Marsh K."/>
            <person name="Snowden K."/>
            <person name="Lin-Wang K."/>
            <person name="Brian L."/>
            <person name="Martinez-Sanchez M."/>
            <person name="Wang M."/>
            <person name="Ileperuma N."/>
            <person name="Macnee N."/>
            <person name="Campin R."/>
            <person name="Mcatee P."/>
            <person name="Drummond R."/>
            <person name="Espley R."/>
            <person name="Ireland H."/>
            <person name="Wu R."/>
            <person name="Atkinson R."/>
            <person name="Karunairetnam S."/>
            <person name="Bulley S."/>
            <person name="Chunkath S."/>
            <person name="Hanley Z."/>
            <person name="Storey R."/>
            <person name="Thrimawithana A."/>
            <person name="Thomson S."/>
            <person name="David C."/>
            <person name="Testolin R."/>
        </authorList>
    </citation>
    <scope>NUCLEOTIDE SEQUENCE [LARGE SCALE GENOMIC DNA]</scope>
    <source>
        <strain evidence="3">cv. Red5</strain>
        <tissue evidence="2">Young leaf</tissue>
    </source>
</reference>
<dbReference type="PANTHER" id="PTHR31170:SF25">
    <property type="entry name" value="BNAA09G04570D PROTEIN"/>
    <property type="match status" value="1"/>
</dbReference>
<dbReference type="PANTHER" id="PTHR31170">
    <property type="entry name" value="BNAC04G53230D PROTEIN"/>
    <property type="match status" value="1"/>
</dbReference>
<accession>A0A2R6RXA5</accession>
<dbReference type="EMBL" id="NKQK01000002">
    <property type="protein sequence ID" value="PSS34648.1"/>
    <property type="molecule type" value="Genomic_DNA"/>
</dbReference>
<evidence type="ECO:0000313" key="2">
    <source>
        <dbReference type="EMBL" id="PSS34648.1"/>
    </source>
</evidence>
<dbReference type="Pfam" id="PF03140">
    <property type="entry name" value="DUF247"/>
    <property type="match status" value="1"/>
</dbReference>
<keyword evidence="3" id="KW-1185">Reference proteome</keyword>
<dbReference type="OMA" id="CAEVNAY"/>
<feature type="transmembrane region" description="Helical" evidence="1">
    <location>
        <begin position="179"/>
        <end position="203"/>
    </location>
</feature>
<keyword evidence="1" id="KW-1133">Transmembrane helix</keyword>
<gene>
    <name evidence="2" type="ORF">CEY00_Acc01753</name>
</gene>
<dbReference type="STRING" id="1590841.A0A2R6RXA5"/>
<dbReference type="InterPro" id="IPR004158">
    <property type="entry name" value="DUF247_pln"/>
</dbReference>
<feature type="transmembrane region" description="Helical" evidence="1">
    <location>
        <begin position="15"/>
        <end position="37"/>
    </location>
</feature>
<dbReference type="OrthoDB" id="591587at2759"/>
<proteinExistence type="predicted"/>
<name>A0A2R6RXA5_ACTCC</name>
<evidence type="ECO:0000313" key="3">
    <source>
        <dbReference type="Proteomes" id="UP000241394"/>
    </source>
</evidence>
<reference evidence="3" key="2">
    <citation type="journal article" date="2018" name="BMC Genomics">
        <title>A manually annotated Actinidia chinensis var. chinensis (kiwifruit) genome highlights the challenges associated with draft genomes and gene prediction in plants.</title>
        <authorList>
            <person name="Pilkington S.M."/>
            <person name="Crowhurst R."/>
            <person name="Hilario E."/>
            <person name="Nardozza S."/>
            <person name="Fraser L."/>
            <person name="Peng Y."/>
            <person name="Gunaseelan K."/>
            <person name="Simpson R."/>
            <person name="Tahir J."/>
            <person name="Deroles S.C."/>
            <person name="Templeton K."/>
            <person name="Luo Z."/>
            <person name="Davy M."/>
            <person name="Cheng C."/>
            <person name="McNeilage M."/>
            <person name="Scaglione D."/>
            <person name="Liu Y."/>
            <person name="Zhang Q."/>
            <person name="Datson P."/>
            <person name="De Silva N."/>
            <person name="Gardiner S.E."/>
            <person name="Bassett H."/>
            <person name="Chagne D."/>
            <person name="McCallum J."/>
            <person name="Dzierzon H."/>
            <person name="Deng C."/>
            <person name="Wang Y.Y."/>
            <person name="Barron L."/>
            <person name="Manako K."/>
            <person name="Bowen J."/>
            <person name="Foster T.M."/>
            <person name="Erridge Z.A."/>
            <person name="Tiffin H."/>
            <person name="Waite C.N."/>
            <person name="Davies K.M."/>
            <person name="Grierson E.P."/>
            <person name="Laing W.A."/>
            <person name="Kirk R."/>
            <person name="Chen X."/>
            <person name="Wood M."/>
            <person name="Montefiori M."/>
            <person name="Brummell D.A."/>
            <person name="Schwinn K.E."/>
            <person name="Catanach A."/>
            <person name="Fullerton C."/>
            <person name="Li D."/>
            <person name="Meiyalaghan S."/>
            <person name="Nieuwenhuizen N."/>
            <person name="Read N."/>
            <person name="Prakash R."/>
            <person name="Hunter D."/>
            <person name="Zhang H."/>
            <person name="McKenzie M."/>
            <person name="Knabel M."/>
            <person name="Harris A."/>
            <person name="Allan A.C."/>
            <person name="Gleave A."/>
            <person name="Chen A."/>
            <person name="Janssen B.J."/>
            <person name="Plunkett B."/>
            <person name="Ampomah-Dwamena C."/>
            <person name="Voogd C."/>
            <person name="Leif D."/>
            <person name="Lafferty D."/>
            <person name="Souleyre E.J.F."/>
            <person name="Varkonyi-Gasic E."/>
            <person name="Gambi F."/>
            <person name="Hanley J."/>
            <person name="Yao J.L."/>
            <person name="Cheung J."/>
            <person name="David K.M."/>
            <person name="Warren B."/>
            <person name="Marsh K."/>
            <person name="Snowden K.C."/>
            <person name="Lin-Wang K."/>
            <person name="Brian L."/>
            <person name="Martinez-Sanchez M."/>
            <person name="Wang M."/>
            <person name="Ileperuma N."/>
            <person name="Macnee N."/>
            <person name="Campin R."/>
            <person name="McAtee P."/>
            <person name="Drummond R.S.M."/>
            <person name="Espley R.V."/>
            <person name="Ireland H.S."/>
            <person name="Wu R."/>
            <person name="Atkinson R.G."/>
            <person name="Karunairetnam S."/>
            <person name="Bulley S."/>
            <person name="Chunkath S."/>
            <person name="Hanley Z."/>
            <person name="Storey R."/>
            <person name="Thrimawithana A.H."/>
            <person name="Thomson S."/>
            <person name="David C."/>
            <person name="Testolin R."/>
            <person name="Huang H."/>
            <person name="Hellens R.P."/>
            <person name="Schaffer R.J."/>
        </authorList>
    </citation>
    <scope>NUCLEOTIDE SEQUENCE [LARGE SCALE GENOMIC DNA]</scope>
    <source>
        <strain evidence="3">cv. Red5</strain>
    </source>
</reference>
<keyword evidence="1" id="KW-0812">Transmembrane</keyword>
<protein>
    <submittedName>
        <fullName evidence="2">UPF0481 protein</fullName>
    </submittedName>
</protein>
<comment type="caution">
    <text evidence="2">The sequence shown here is derived from an EMBL/GenBank/DDBJ whole genome shotgun (WGS) entry which is preliminary data.</text>
</comment>
<dbReference type="Gramene" id="PSS34648">
    <property type="protein sequence ID" value="PSS34648"/>
    <property type="gene ID" value="CEY00_Acc01753"/>
</dbReference>
<keyword evidence="1" id="KW-0472">Membrane</keyword>
<evidence type="ECO:0000256" key="1">
    <source>
        <dbReference type="SAM" id="Phobius"/>
    </source>
</evidence>
<sequence>MQDEIGLPFTMRRRYILFFFDLMTWQIPSPWMKLLLICRASIKRSGRCPQDPSESYGGPEPLVFVLLSNSTEPFLRNLIAFEQCFPGVSCYFTSYAFLMDMLVNSVKDIEVLQKAGIIENYLGADQDASDLFNNLCKEVLVAEFFFTDTFNQATEYSKRCWSATVAHVRRKYFATPWTFIAFCVSLIAFGTNFLHATVMFSMMI</sequence>
<dbReference type="Proteomes" id="UP000241394">
    <property type="component" value="Chromosome LG2"/>
</dbReference>
<dbReference type="AlphaFoldDB" id="A0A2R6RXA5"/>
<dbReference type="InParanoid" id="A0A2R6RXA5"/>